<comment type="subcellular location">
    <subcellularLocation>
        <location evidence="4">Endoplasmic reticulum membrane</location>
        <topology evidence="4">Peripheral membrane protein</topology>
    </subcellularLocation>
    <subcellularLocation>
        <location evidence="3">Microsome membrane</location>
        <topology evidence="3">Peripheral membrane protein</topology>
    </subcellularLocation>
</comment>
<evidence type="ECO:0000256" key="13">
    <source>
        <dbReference type="ARBA" id="ARBA00023136"/>
    </source>
</evidence>
<dbReference type="GO" id="GO:0020037">
    <property type="term" value="F:heme binding"/>
    <property type="evidence" value="ECO:0007669"/>
    <property type="project" value="InterPro"/>
</dbReference>
<dbReference type="PRINTS" id="PR00465">
    <property type="entry name" value="EP450IV"/>
</dbReference>
<dbReference type="Pfam" id="PF00067">
    <property type="entry name" value="p450"/>
    <property type="match status" value="1"/>
</dbReference>
<comment type="cofactor">
    <cofactor evidence="1 14">
        <name>heme</name>
        <dbReference type="ChEBI" id="CHEBI:30413"/>
    </cofactor>
</comment>
<evidence type="ECO:0000256" key="5">
    <source>
        <dbReference type="ARBA" id="ARBA00010617"/>
    </source>
</evidence>
<keyword evidence="7 14" id="KW-0479">Metal-binding</keyword>
<evidence type="ECO:0000256" key="3">
    <source>
        <dbReference type="ARBA" id="ARBA00004174"/>
    </source>
</evidence>
<dbReference type="PRINTS" id="PR00385">
    <property type="entry name" value="P450"/>
</dbReference>
<keyword evidence="6 14" id="KW-0349">Heme</keyword>
<dbReference type="Gene3D" id="1.10.630.10">
    <property type="entry name" value="Cytochrome P450"/>
    <property type="match status" value="1"/>
</dbReference>
<feature type="chain" id="PRO_5026097038" evidence="16">
    <location>
        <begin position="18"/>
        <end position="502"/>
    </location>
</feature>
<dbReference type="GO" id="GO:0004497">
    <property type="term" value="F:monooxygenase activity"/>
    <property type="evidence" value="ECO:0007669"/>
    <property type="project" value="UniProtKB-KW"/>
</dbReference>
<protein>
    <submittedName>
        <fullName evidence="17">CYP450</fullName>
    </submittedName>
</protein>
<evidence type="ECO:0000256" key="4">
    <source>
        <dbReference type="ARBA" id="ARBA00004406"/>
    </source>
</evidence>
<evidence type="ECO:0000256" key="2">
    <source>
        <dbReference type="ARBA" id="ARBA00003690"/>
    </source>
</evidence>
<accession>A0A6F8GXL5</accession>
<evidence type="ECO:0000256" key="15">
    <source>
        <dbReference type="RuleBase" id="RU000461"/>
    </source>
</evidence>
<evidence type="ECO:0000256" key="6">
    <source>
        <dbReference type="ARBA" id="ARBA00022617"/>
    </source>
</evidence>
<sequence>MASWWWLLARLVLWVSAAVVAALWRLWASRPRVDVPGPPALPIVGNTLHFWKVPITVGKLRDYSRQYGHLTRFYFGPTLVVMVVHPDDVQHILVTCKLVDRDPFTSRILRIFAGNSLFTLNGRTWKVHRKLINPTFHTELLESFLDAFHQGGRFLSDRLARTGGAPTLVHPPVFLAALQTIYKTAIGINPDVMIPNAMAEEEMSDAMCGVLAIFQVMLGRPWLQKKWLLRLTASGRRLLRYVRLLESLATRCIAVRSATTEAETGGTRPRLLEALVKPGGHSPLPIHEVRDELLTLKMASAETTSITVSFVLAMLALHPEWQDAARRELREVFGEDEDCLRAPSMAELNRLRVLDSIIKETLRLFPVVPAIPRVASEDLWLRGGRVLVPRGTRLAIVPYLTHRLPEFFPDPLKFDPARFLESGDGRHYPGSYLPFGLGARNCVGFPYARLQLRVFVAHVLWRFRLLPHSGWKDLDDLMLSVSMHPVKPVQVSCVPLRECPPH</sequence>
<dbReference type="InterPro" id="IPR036396">
    <property type="entry name" value="Cyt_P450_sf"/>
</dbReference>
<feature type="signal peptide" evidence="16">
    <location>
        <begin position="1"/>
        <end position="17"/>
    </location>
</feature>
<evidence type="ECO:0000256" key="12">
    <source>
        <dbReference type="ARBA" id="ARBA00023033"/>
    </source>
</evidence>
<dbReference type="InterPro" id="IPR002403">
    <property type="entry name" value="Cyt_P450_E_grp-IV"/>
</dbReference>
<dbReference type="PANTHER" id="PTHR24291:SF189">
    <property type="entry name" value="CYTOCHROME P450 4C3-RELATED"/>
    <property type="match status" value="1"/>
</dbReference>
<dbReference type="PANTHER" id="PTHR24291">
    <property type="entry name" value="CYTOCHROME P450 FAMILY 4"/>
    <property type="match status" value="1"/>
</dbReference>
<dbReference type="EMBL" id="KY852430">
    <property type="protein sequence ID" value="AVL92868.1"/>
    <property type="molecule type" value="mRNA"/>
</dbReference>
<dbReference type="SUPFAM" id="SSF48264">
    <property type="entry name" value="Cytochrome P450"/>
    <property type="match status" value="1"/>
</dbReference>
<name>A0A6F8GXL5_LOCMI</name>
<evidence type="ECO:0000256" key="14">
    <source>
        <dbReference type="PIRSR" id="PIRSR602403-1"/>
    </source>
</evidence>
<dbReference type="PROSITE" id="PS00086">
    <property type="entry name" value="CYTOCHROME_P450"/>
    <property type="match status" value="1"/>
</dbReference>
<dbReference type="InterPro" id="IPR017972">
    <property type="entry name" value="Cyt_P450_CS"/>
</dbReference>
<keyword evidence="11 14" id="KW-0408">Iron</keyword>
<keyword evidence="10 15" id="KW-0560">Oxidoreductase</keyword>
<evidence type="ECO:0000256" key="16">
    <source>
        <dbReference type="SAM" id="SignalP"/>
    </source>
</evidence>
<evidence type="ECO:0000256" key="7">
    <source>
        <dbReference type="ARBA" id="ARBA00022723"/>
    </source>
</evidence>
<evidence type="ECO:0000256" key="9">
    <source>
        <dbReference type="ARBA" id="ARBA00022848"/>
    </source>
</evidence>
<dbReference type="GO" id="GO:0016705">
    <property type="term" value="F:oxidoreductase activity, acting on paired donors, with incorporation or reduction of molecular oxygen"/>
    <property type="evidence" value="ECO:0007669"/>
    <property type="project" value="InterPro"/>
</dbReference>
<keyword evidence="16" id="KW-0732">Signal</keyword>
<evidence type="ECO:0000256" key="11">
    <source>
        <dbReference type="ARBA" id="ARBA00023004"/>
    </source>
</evidence>
<comment type="similarity">
    <text evidence="5 15">Belongs to the cytochrome P450 family.</text>
</comment>
<keyword evidence="9" id="KW-0492">Microsome</keyword>
<dbReference type="GO" id="GO:0005789">
    <property type="term" value="C:endoplasmic reticulum membrane"/>
    <property type="evidence" value="ECO:0007669"/>
    <property type="project" value="UniProtKB-SubCell"/>
</dbReference>
<dbReference type="GO" id="GO:0005506">
    <property type="term" value="F:iron ion binding"/>
    <property type="evidence" value="ECO:0007669"/>
    <property type="project" value="InterPro"/>
</dbReference>
<keyword evidence="8" id="KW-0256">Endoplasmic reticulum</keyword>
<proteinExistence type="evidence at transcript level"/>
<comment type="function">
    <text evidence="2">May be involved in the metabolism of insect hormones and in the breakdown of synthetic insecticides.</text>
</comment>
<keyword evidence="12 15" id="KW-0503">Monooxygenase</keyword>
<dbReference type="InterPro" id="IPR050196">
    <property type="entry name" value="Cytochrome_P450_Monoox"/>
</dbReference>
<evidence type="ECO:0000256" key="1">
    <source>
        <dbReference type="ARBA" id="ARBA00001971"/>
    </source>
</evidence>
<evidence type="ECO:0000313" key="17">
    <source>
        <dbReference type="EMBL" id="AVL92868.1"/>
    </source>
</evidence>
<evidence type="ECO:0000256" key="10">
    <source>
        <dbReference type="ARBA" id="ARBA00023002"/>
    </source>
</evidence>
<keyword evidence="13" id="KW-0472">Membrane</keyword>
<reference evidence="17" key="1">
    <citation type="submission" date="2017-03" db="EMBL/GenBank/DDBJ databases">
        <authorList>
            <person name="Zhang X.Y."/>
            <person name="Li Y.H."/>
            <person name="Kang X.L."/>
            <person name="Wu H.H."/>
            <person name="Yu R.R."/>
            <person name="Guo Y.Q."/>
            <person name="Wang J.X."/>
            <person name="Zhang J.Z."/>
            <person name="Ma E.B."/>
        </authorList>
    </citation>
    <scope>NUCLEOTIDE SEQUENCE</scope>
    <source>
        <strain evidence="17">Locust strain-M16</strain>
    </source>
</reference>
<evidence type="ECO:0000256" key="8">
    <source>
        <dbReference type="ARBA" id="ARBA00022824"/>
    </source>
</evidence>
<feature type="binding site" description="axial binding residue" evidence="14">
    <location>
        <position position="442"/>
    </location>
    <ligand>
        <name>heme</name>
        <dbReference type="ChEBI" id="CHEBI:30413"/>
    </ligand>
    <ligandPart>
        <name>Fe</name>
        <dbReference type="ChEBI" id="CHEBI:18248"/>
    </ligandPart>
</feature>
<reference evidence="17" key="2">
    <citation type="journal article" date="2020" name="Int. J. Biol. Macromol.">
        <title>Transcriptome analysis of antennal cytochrome P450s and their transcriptional responses to plant and locust volatiles in Locusta migratoria.</title>
        <authorList>
            <person name="Wu H."/>
            <person name="Liu Y."/>
            <person name="Shi X."/>
            <person name="Zhang X."/>
            <person name="Ye C."/>
            <person name="Zhu K.Y."/>
            <person name="Zhu F."/>
            <person name="Zhang J."/>
            <person name="Ma E."/>
        </authorList>
    </citation>
    <scope>NUCLEOTIDE SEQUENCE</scope>
    <source>
        <strain evidence="17">Locust strain-M16</strain>
    </source>
</reference>
<organism evidence="17">
    <name type="scientific">Locusta migratoria</name>
    <name type="common">Migratory locust</name>
    <dbReference type="NCBI Taxonomy" id="7004"/>
    <lineage>
        <taxon>Eukaryota</taxon>
        <taxon>Metazoa</taxon>
        <taxon>Ecdysozoa</taxon>
        <taxon>Arthropoda</taxon>
        <taxon>Hexapoda</taxon>
        <taxon>Insecta</taxon>
        <taxon>Pterygota</taxon>
        <taxon>Neoptera</taxon>
        <taxon>Polyneoptera</taxon>
        <taxon>Orthoptera</taxon>
        <taxon>Caelifera</taxon>
        <taxon>Acrididea</taxon>
        <taxon>Acridomorpha</taxon>
        <taxon>Acridoidea</taxon>
        <taxon>Acrididae</taxon>
        <taxon>Oedipodinae</taxon>
        <taxon>Locusta</taxon>
    </lineage>
</organism>
<dbReference type="AlphaFoldDB" id="A0A6F8GXL5"/>
<dbReference type="InterPro" id="IPR001128">
    <property type="entry name" value="Cyt_P450"/>
</dbReference>